<feature type="region of interest" description="Disordered" evidence="1">
    <location>
        <begin position="1"/>
        <end position="41"/>
    </location>
</feature>
<feature type="domain" description="Helitron helicase-like" evidence="2">
    <location>
        <begin position="482"/>
        <end position="534"/>
    </location>
</feature>
<evidence type="ECO:0000259" key="2">
    <source>
        <dbReference type="Pfam" id="PF14214"/>
    </source>
</evidence>
<dbReference type="EMBL" id="MU154575">
    <property type="protein sequence ID" value="KAF9494244.1"/>
    <property type="molecule type" value="Genomic_DNA"/>
</dbReference>
<reference evidence="3" key="1">
    <citation type="submission" date="2020-11" db="EMBL/GenBank/DDBJ databases">
        <authorList>
            <consortium name="DOE Joint Genome Institute"/>
            <person name="Ahrendt S."/>
            <person name="Riley R."/>
            <person name="Andreopoulos W."/>
            <person name="Labutti K."/>
            <person name="Pangilinan J."/>
            <person name="Ruiz-Duenas F.J."/>
            <person name="Barrasa J.M."/>
            <person name="Sanchez-Garcia M."/>
            <person name="Camarero S."/>
            <person name="Miyauchi S."/>
            <person name="Serrano A."/>
            <person name="Linde D."/>
            <person name="Babiker R."/>
            <person name="Drula E."/>
            <person name="Ayuso-Fernandez I."/>
            <person name="Pacheco R."/>
            <person name="Padilla G."/>
            <person name="Ferreira P."/>
            <person name="Barriuso J."/>
            <person name="Kellner H."/>
            <person name="Castanera R."/>
            <person name="Alfaro M."/>
            <person name="Ramirez L."/>
            <person name="Pisabarro A.G."/>
            <person name="Kuo A."/>
            <person name="Tritt A."/>
            <person name="Lipzen A."/>
            <person name="He G."/>
            <person name="Yan M."/>
            <person name="Ng V."/>
            <person name="Cullen D."/>
            <person name="Martin F."/>
            <person name="Rosso M.-N."/>
            <person name="Henrissat B."/>
            <person name="Hibbett D."/>
            <person name="Martinez A.T."/>
            <person name="Grigoriev I.V."/>
        </authorList>
    </citation>
    <scope>NUCLEOTIDE SEQUENCE</scope>
    <source>
        <strain evidence="3">ATCC 90797</strain>
    </source>
</reference>
<evidence type="ECO:0000313" key="4">
    <source>
        <dbReference type="Proteomes" id="UP000807025"/>
    </source>
</evidence>
<dbReference type="PANTHER" id="PTHR45786">
    <property type="entry name" value="DNA BINDING PROTEIN-LIKE"/>
    <property type="match status" value="1"/>
</dbReference>
<dbReference type="OrthoDB" id="3366231at2759"/>
<feature type="compositionally biased region" description="Acidic residues" evidence="1">
    <location>
        <begin position="456"/>
        <end position="465"/>
    </location>
</feature>
<accession>A0A9P6DEM6</accession>
<dbReference type="AlphaFoldDB" id="A0A9P6DEM6"/>
<dbReference type="Pfam" id="PF14214">
    <property type="entry name" value="Helitron_like_N"/>
    <property type="match status" value="1"/>
</dbReference>
<protein>
    <recommendedName>
        <fullName evidence="2">Helitron helicase-like domain-containing protein</fullName>
    </recommendedName>
</protein>
<name>A0A9P6DEM6_PLEER</name>
<dbReference type="Proteomes" id="UP000807025">
    <property type="component" value="Unassembled WGS sequence"/>
</dbReference>
<dbReference type="PANTHER" id="PTHR45786:SF74">
    <property type="entry name" value="ATP-DEPENDENT DNA HELICASE"/>
    <property type="match status" value="1"/>
</dbReference>
<feature type="compositionally biased region" description="Pro residues" evidence="1">
    <location>
        <begin position="119"/>
        <end position="152"/>
    </location>
</feature>
<proteinExistence type="predicted"/>
<evidence type="ECO:0000256" key="1">
    <source>
        <dbReference type="SAM" id="MobiDB-lite"/>
    </source>
</evidence>
<feature type="region of interest" description="Disordered" evidence="1">
    <location>
        <begin position="456"/>
        <end position="475"/>
    </location>
</feature>
<gene>
    <name evidence="3" type="ORF">BDN71DRAFT_999846</name>
</gene>
<dbReference type="InterPro" id="IPR025476">
    <property type="entry name" value="Helitron_helicase-like"/>
</dbReference>
<comment type="caution">
    <text evidence="3">The sequence shown here is derived from an EMBL/GenBank/DDBJ whole genome shotgun (WGS) entry which is preliminary data.</text>
</comment>
<sequence length="535" mass="60638">MSGNQTPPTTPQRARISAQHHEREQQTLGSPVHHRTPDWPPVPLFQPILGLNLGAAINPLPPLANHNDVFGPASPQPPMPNPSHFEHLPPELAQQLANLPPLVPVRRHAPRAHQNNPPRQNPPPLPPNPPLPLPLDPPPLPQQPPSLPPPLAHPQRQQGRRNRIAQLPKARQPFSAQWPVHYLGKMDLECQHCHALHWKNERLTSSTRNSPRFGMCCYQGKIQLASLEAPPLELDNLLRDNSPASKEFQENICCYNNALAMTSLGCKIDDSINRGGGGPYMFKIQGRLTHLAGALLPEEGQLPQYAQLYIHDPAEALNHRMQHPLNNQLYRETMSNLQDMLHRRHPGVQLYKQAYEVTRNMPSDQQCRIALRYDNTCDQRCYNLPSAASNEIAVILPGDGETLERGRDIILYHRAGQPLQRISELHPLYQSLHYVLLFPTGQFGWTPHIPYQGGAEVEEEGEVDADGSRSSHKRSTVSQTEYFRYRLHIRAHETVHLFHAGKLFQEWIVDSWALSEQSRLLWVTLNQKTLRVDNL</sequence>
<feature type="region of interest" description="Disordered" evidence="1">
    <location>
        <begin position="109"/>
        <end position="161"/>
    </location>
</feature>
<feature type="region of interest" description="Disordered" evidence="1">
    <location>
        <begin position="67"/>
        <end position="87"/>
    </location>
</feature>
<organism evidence="3 4">
    <name type="scientific">Pleurotus eryngii</name>
    <name type="common">Boletus of the steppes</name>
    <dbReference type="NCBI Taxonomy" id="5323"/>
    <lineage>
        <taxon>Eukaryota</taxon>
        <taxon>Fungi</taxon>
        <taxon>Dikarya</taxon>
        <taxon>Basidiomycota</taxon>
        <taxon>Agaricomycotina</taxon>
        <taxon>Agaricomycetes</taxon>
        <taxon>Agaricomycetidae</taxon>
        <taxon>Agaricales</taxon>
        <taxon>Pleurotineae</taxon>
        <taxon>Pleurotaceae</taxon>
        <taxon>Pleurotus</taxon>
    </lineage>
</organism>
<keyword evidence="4" id="KW-1185">Reference proteome</keyword>
<evidence type="ECO:0000313" key="3">
    <source>
        <dbReference type="EMBL" id="KAF9494244.1"/>
    </source>
</evidence>